<accession>A0A6A6GZK2</accession>
<sequence>MPSSTVQTVLSLIWGKDSYILWLKIVLEEAIPEPHPEPALPDAMPQAAFACYMDDDVGGAESFDDLFDFLHNHYFPRIASDLWTQVLFNGLICVVQRNSSDLLQRARLSDARFPVDTQHDDNPMPQTQERDRTTGLRFRVGSFRLVPASACPHRVPRLSTRHFFNVEVELGPLLEF</sequence>
<gene>
    <name evidence="1" type="ORF">EV356DRAFT_519032</name>
</gene>
<evidence type="ECO:0000313" key="1">
    <source>
        <dbReference type="EMBL" id="KAF2231172.1"/>
    </source>
</evidence>
<dbReference type="AlphaFoldDB" id="A0A6A6GZK2"/>
<dbReference type="OrthoDB" id="5588148at2759"/>
<keyword evidence="2" id="KW-1185">Reference proteome</keyword>
<organism evidence="1 2">
    <name type="scientific">Viridothelium virens</name>
    <name type="common">Speckled blister lichen</name>
    <name type="synonym">Trypethelium virens</name>
    <dbReference type="NCBI Taxonomy" id="1048519"/>
    <lineage>
        <taxon>Eukaryota</taxon>
        <taxon>Fungi</taxon>
        <taxon>Dikarya</taxon>
        <taxon>Ascomycota</taxon>
        <taxon>Pezizomycotina</taxon>
        <taxon>Dothideomycetes</taxon>
        <taxon>Dothideomycetes incertae sedis</taxon>
        <taxon>Trypetheliales</taxon>
        <taxon>Trypetheliaceae</taxon>
        <taxon>Viridothelium</taxon>
    </lineage>
</organism>
<protein>
    <submittedName>
        <fullName evidence="1">Uncharacterized protein</fullName>
    </submittedName>
</protein>
<proteinExistence type="predicted"/>
<evidence type="ECO:0000313" key="2">
    <source>
        <dbReference type="Proteomes" id="UP000800092"/>
    </source>
</evidence>
<reference evidence="1" key="1">
    <citation type="journal article" date="2020" name="Stud. Mycol.">
        <title>101 Dothideomycetes genomes: a test case for predicting lifestyles and emergence of pathogens.</title>
        <authorList>
            <person name="Haridas S."/>
            <person name="Albert R."/>
            <person name="Binder M."/>
            <person name="Bloem J."/>
            <person name="Labutti K."/>
            <person name="Salamov A."/>
            <person name="Andreopoulos B."/>
            <person name="Baker S."/>
            <person name="Barry K."/>
            <person name="Bills G."/>
            <person name="Bluhm B."/>
            <person name="Cannon C."/>
            <person name="Castanera R."/>
            <person name="Culley D."/>
            <person name="Daum C."/>
            <person name="Ezra D."/>
            <person name="Gonzalez J."/>
            <person name="Henrissat B."/>
            <person name="Kuo A."/>
            <person name="Liang C."/>
            <person name="Lipzen A."/>
            <person name="Lutzoni F."/>
            <person name="Magnuson J."/>
            <person name="Mondo S."/>
            <person name="Nolan M."/>
            <person name="Ohm R."/>
            <person name="Pangilinan J."/>
            <person name="Park H.-J."/>
            <person name="Ramirez L."/>
            <person name="Alfaro M."/>
            <person name="Sun H."/>
            <person name="Tritt A."/>
            <person name="Yoshinaga Y."/>
            <person name="Zwiers L.-H."/>
            <person name="Turgeon B."/>
            <person name="Goodwin S."/>
            <person name="Spatafora J."/>
            <person name="Crous P."/>
            <person name="Grigoriev I."/>
        </authorList>
    </citation>
    <scope>NUCLEOTIDE SEQUENCE</scope>
    <source>
        <strain evidence="1">Tuck. ex Michener</strain>
    </source>
</reference>
<dbReference type="Proteomes" id="UP000800092">
    <property type="component" value="Unassembled WGS sequence"/>
</dbReference>
<name>A0A6A6GZK2_VIRVR</name>
<dbReference type="EMBL" id="ML991830">
    <property type="protein sequence ID" value="KAF2231172.1"/>
    <property type="molecule type" value="Genomic_DNA"/>
</dbReference>